<reference evidence="1 2" key="1">
    <citation type="submission" date="2019-04" db="EMBL/GenBank/DDBJ databases">
        <title>Friends and foes A comparative genomics study of 23 Aspergillus species from section Flavi.</title>
        <authorList>
            <consortium name="DOE Joint Genome Institute"/>
            <person name="Kjaerbolling I."/>
            <person name="Vesth T."/>
            <person name="Frisvad J.C."/>
            <person name="Nybo J.L."/>
            <person name="Theobald S."/>
            <person name="Kildgaard S."/>
            <person name="Isbrandt T."/>
            <person name="Kuo A."/>
            <person name="Sato A."/>
            <person name="Lyhne E.K."/>
            <person name="Kogle M.E."/>
            <person name="Wiebenga A."/>
            <person name="Kun R.S."/>
            <person name="Lubbers R.J."/>
            <person name="Makela M.R."/>
            <person name="Barry K."/>
            <person name="Chovatia M."/>
            <person name="Clum A."/>
            <person name="Daum C."/>
            <person name="Haridas S."/>
            <person name="He G."/>
            <person name="LaButti K."/>
            <person name="Lipzen A."/>
            <person name="Mondo S."/>
            <person name="Riley R."/>
            <person name="Salamov A."/>
            <person name="Simmons B.A."/>
            <person name="Magnuson J.K."/>
            <person name="Henrissat B."/>
            <person name="Mortensen U.H."/>
            <person name="Larsen T.O."/>
            <person name="Devries R.P."/>
            <person name="Grigoriev I.V."/>
            <person name="Machida M."/>
            <person name="Baker S.E."/>
            <person name="Andersen M.R."/>
        </authorList>
    </citation>
    <scope>NUCLEOTIDE SEQUENCE [LARGE SCALE GENOMIC DNA]</scope>
    <source>
        <strain evidence="1 2">CBS 117625</strain>
    </source>
</reference>
<dbReference type="EMBL" id="ML743592">
    <property type="protein sequence ID" value="KAE8135539.1"/>
    <property type="molecule type" value="Genomic_DNA"/>
</dbReference>
<dbReference type="AlphaFoldDB" id="A0A5N6SNU6"/>
<sequence length="141" mass="15904">MPTNPNPSKQLPTHTIRPVSPIDLTRLTASQQAIYNCLRSQGWTDTHCSTWLRSTDHMQESLSGWFRAQGWSEEQLRAFRERCEEELPVNVAPPPVTGDDGWQAEFDLQGKLLGEVGRRKRVGEEMGVGFGVGRKRRRGSG</sequence>
<gene>
    <name evidence="1" type="ORF">BDV38DRAFT_252074</name>
</gene>
<name>A0A5N6SNU6_ASPPS</name>
<evidence type="ECO:0000313" key="2">
    <source>
        <dbReference type="Proteomes" id="UP000325672"/>
    </source>
</evidence>
<dbReference type="Proteomes" id="UP000325672">
    <property type="component" value="Unassembled WGS sequence"/>
</dbReference>
<evidence type="ECO:0000313" key="1">
    <source>
        <dbReference type="EMBL" id="KAE8135539.1"/>
    </source>
</evidence>
<dbReference type="RefSeq" id="XP_031911602.1">
    <property type="nucleotide sequence ID" value="XM_032055084.1"/>
</dbReference>
<dbReference type="OrthoDB" id="4439488at2759"/>
<accession>A0A5N6SNU6</accession>
<organism evidence="1 2">
    <name type="scientific">Aspergillus pseudotamarii</name>
    <dbReference type="NCBI Taxonomy" id="132259"/>
    <lineage>
        <taxon>Eukaryota</taxon>
        <taxon>Fungi</taxon>
        <taxon>Dikarya</taxon>
        <taxon>Ascomycota</taxon>
        <taxon>Pezizomycotina</taxon>
        <taxon>Eurotiomycetes</taxon>
        <taxon>Eurotiomycetidae</taxon>
        <taxon>Eurotiales</taxon>
        <taxon>Aspergillaceae</taxon>
        <taxon>Aspergillus</taxon>
        <taxon>Aspergillus subgen. Circumdati</taxon>
    </lineage>
</organism>
<protein>
    <submittedName>
        <fullName evidence="1">Uncharacterized protein</fullName>
    </submittedName>
</protein>
<dbReference type="GeneID" id="43639294"/>
<proteinExistence type="predicted"/>
<keyword evidence="2" id="KW-1185">Reference proteome</keyword>